<keyword evidence="2" id="KW-1185">Reference proteome</keyword>
<proteinExistence type="predicted"/>
<accession>A0ACC6L2U4</accession>
<evidence type="ECO:0000313" key="1">
    <source>
        <dbReference type="EMBL" id="MDR6785745.1"/>
    </source>
</evidence>
<protein>
    <submittedName>
        <fullName evidence="1">Uncharacterized protein</fullName>
    </submittedName>
</protein>
<comment type="caution">
    <text evidence="1">The sequence shown here is derived from an EMBL/GenBank/DDBJ whole genome shotgun (WGS) entry which is preliminary data.</text>
</comment>
<evidence type="ECO:0000313" key="2">
    <source>
        <dbReference type="Proteomes" id="UP001246858"/>
    </source>
</evidence>
<name>A0ACC6L2U4_9SPHI</name>
<sequence length="482" mass="53801">MKAIYYILSVLLLTTVCSCKKFVDVGDPKDQLATSVIFVNDATATASVVGIYSDMNAFNYQFANVLTTFLGAMSADEFTYASTLANFDEFKNNSVLPGNQYADILWSQPYNFIYRANAIVEGASASTTLSSVTKNQVLGEARFIRAFCYFYLVNMFGDVPLIMDTDVIKNTDKARTPKAEVYTAIIEDLVEAKKLLINEYPENRERIRPNKVAATLLLARAYLYNENYVLAEQEAAAVISSPGYALLDNADPTNAAHMTKAFLKNSNEAVWQLQVVNTALGRNTWEGNTIVPVSTPLYRMTKDVNGLVPAFESGDKRFTNWVGKFVPPATPDITHYYPFKYKVRVGTAGVAPTEYSMVLRYAEAYLIRAEARIQQSKFNDGKEDLNVIRKRAGLTDLNTPASIAEGMLLVEKERRVELFAEWGHRWFDLKRWKSTTGIAGKTRADDILPATKPAWKSTAVLFPIPTTAIRTNKNLTPNPGYN</sequence>
<dbReference type="Proteomes" id="UP001246858">
    <property type="component" value="Unassembled WGS sequence"/>
</dbReference>
<dbReference type="EMBL" id="JAVDTF010000005">
    <property type="protein sequence ID" value="MDR6785745.1"/>
    <property type="molecule type" value="Genomic_DNA"/>
</dbReference>
<gene>
    <name evidence="1" type="ORF">J2X78_004337</name>
</gene>
<reference evidence="1" key="1">
    <citation type="submission" date="2023-07" db="EMBL/GenBank/DDBJ databases">
        <title>Sorghum-associated microbial communities from plants grown in Nebraska, USA.</title>
        <authorList>
            <person name="Schachtman D."/>
        </authorList>
    </citation>
    <scope>NUCLEOTIDE SEQUENCE</scope>
    <source>
        <strain evidence="1">2697</strain>
    </source>
</reference>
<organism evidence="1 2">
    <name type="scientific">Pedobacter africanus</name>
    <dbReference type="NCBI Taxonomy" id="151894"/>
    <lineage>
        <taxon>Bacteria</taxon>
        <taxon>Pseudomonadati</taxon>
        <taxon>Bacteroidota</taxon>
        <taxon>Sphingobacteriia</taxon>
        <taxon>Sphingobacteriales</taxon>
        <taxon>Sphingobacteriaceae</taxon>
        <taxon>Pedobacter</taxon>
    </lineage>
</organism>